<keyword evidence="3" id="KW-1185">Reference proteome</keyword>
<sequence length="236" mass="25540">MTTQGNIILLPPKRDVRAMQFSRCAQVEALWWALRRNGAPPRRRDITAARLGEALSHVFILDAPGQDGLRFRLVGSALHQAAGIDLTAMPFTALFTDSWFGTAKALCRTALCEGATLRLKVCSEAGAWGQLCLFPLSNPNRRQLLGCLEMAQPGAVLLNALTIESSHFTRAPGSVRLPASAPAPRRRPVLQPSGMAEAPAQFKGADKGALKGVRAGWQRKRPDAQRPALRIVSSSE</sequence>
<name>A0A1Y5RIC4_9RHOB</name>
<evidence type="ECO:0000313" key="3">
    <source>
        <dbReference type="Proteomes" id="UP000193409"/>
    </source>
</evidence>
<accession>A0A1Y5RIC4</accession>
<proteinExistence type="predicted"/>
<feature type="compositionally biased region" description="Low complexity" evidence="1">
    <location>
        <begin position="174"/>
        <end position="183"/>
    </location>
</feature>
<reference evidence="2 3" key="1">
    <citation type="submission" date="2017-03" db="EMBL/GenBank/DDBJ databases">
        <authorList>
            <person name="Afonso C.L."/>
            <person name="Miller P.J."/>
            <person name="Scott M.A."/>
            <person name="Spackman E."/>
            <person name="Goraichik I."/>
            <person name="Dimitrov K.M."/>
            <person name="Suarez D.L."/>
            <person name="Swayne D.E."/>
        </authorList>
    </citation>
    <scope>NUCLEOTIDE SEQUENCE [LARGE SCALE GENOMIC DNA]</scope>
    <source>
        <strain evidence="2 3">CECT 7680</strain>
    </source>
</reference>
<dbReference type="Proteomes" id="UP000193409">
    <property type="component" value="Unassembled WGS sequence"/>
</dbReference>
<organism evidence="2 3">
    <name type="scientific">Pseudoruegeria aquimaris</name>
    <dbReference type="NCBI Taxonomy" id="393663"/>
    <lineage>
        <taxon>Bacteria</taxon>
        <taxon>Pseudomonadati</taxon>
        <taxon>Pseudomonadota</taxon>
        <taxon>Alphaproteobacteria</taxon>
        <taxon>Rhodobacterales</taxon>
        <taxon>Roseobacteraceae</taxon>
        <taxon>Pseudoruegeria</taxon>
    </lineage>
</organism>
<dbReference type="Pfam" id="PF07310">
    <property type="entry name" value="PAS_5"/>
    <property type="match status" value="1"/>
</dbReference>
<dbReference type="EMBL" id="FWFQ01000003">
    <property type="protein sequence ID" value="SLN17964.1"/>
    <property type="molecule type" value="Genomic_DNA"/>
</dbReference>
<dbReference type="InterPro" id="IPR009922">
    <property type="entry name" value="DUF1457"/>
</dbReference>
<evidence type="ECO:0000313" key="2">
    <source>
        <dbReference type="EMBL" id="SLN17964.1"/>
    </source>
</evidence>
<gene>
    <name evidence="2" type="ORF">PSA7680_00591</name>
</gene>
<protein>
    <submittedName>
        <fullName evidence="2">PAS domain protein</fullName>
    </submittedName>
</protein>
<evidence type="ECO:0000256" key="1">
    <source>
        <dbReference type="SAM" id="MobiDB-lite"/>
    </source>
</evidence>
<dbReference type="AlphaFoldDB" id="A0A1Y5RIC4"/>
<feature type="region of interest" description="Disordered" evidence="1">
    <location>
        <begin position="174"/>
        <end position="236"/>
    </location>
</feature>